<accession>A0A4Z2E621</accession>
<sequence>MEAIRVGFGRQIRAVNVDRRSAQRREAAAKRQQMGLHPTGRRGPYCVALGVELRGKRSALTESRAWKDGERKENHI</sequence>
<dbReference type="Proteomes" id="UP000314294">
    <property type="component" value="Unassembled WGS sequence"/>
</dbReference>
<name>A0A4Z2E621_9TELE</name>
<proteinExistence type="predicted"/>
<dbReference type="EMBL" id="SRLO01016034">
    <property type="protein sequence ID" value="TNN24225.1"/>
    <property type="molecule type" value="Genomic_DNA"/>
</dbReference>
<dbReference type="AlphaFoldDB" id="A0A4Z2E621"/>
<comment type="caution">
    <text evidence="1">The sequence shown here is derived from an EMBL/GenBank/DDBJ whole genome shotgun (WGS) entry which is preliminary data.</text>
</comment>
<gene>
    <name evidence="1" type="ORF">EYF80_065652</name>
</gene>
<evidence type="ECO:0000313" key="1">
    <source>
        <dbReference type="EMBL" id="TNN24225.1"/>
    </source>
</evidence>
<organism evidence="1 2">
    <name type="scientific">Liparis tanakae</name>
    <name type="common">Tanaka's snailfish</name>
    <dbReference type="NCBI Taxonomy" id="230148"/>
    <lineage>
        <taxon>Eukaryota</taxon>
        <taxon>Metazoa</taxon>
        <taxon>Chordata</taxon>
        <taxon>Craniata</taxon>
        <taxon>Vertebrata</taxon>
        <taxon>Euteleostomi</taxon>
        <taxon>Actinopterygii</taxon>
        <taxon>Neopterygii</taxon>
        <taxon>Teleostei</taxon>
        <taxon>Neoteleostei</taxon>
        <taxon>Acanthomorphata</taxon>
        <taxon>Eupercaria</taxon>
        <taxon>Perciformes</taxon>
        <taxon>Cottioidei</taxon>
        <taxon>Cottales</taxon>
        <taxon>Liparidae</taxon>
        <taxon>Liparis</taxon>
    </lineage>
</organism>
<reference evidence="1 2" key="1">
    <citation type="submission" date="2019-03" db="EMBL/GenBank/DDBJ databases">
        <title>First draft genome of Liparis tanakae, snailfish: a comprehensive survey of snailfish specific genes.</title>
        <authorList>
            <person name="Kim W."/>
            <person name="Song I."/>
            <person name="Jeong J.-H."/>
            <person name="Kim D."/>
            <person name="Kim S."/>
            <person name="Ryu S."/>
            <person name="Song J.Y."/>
            <person name="Lee S.K."/>
        </authorList>
    </citation>
    <scope>NUCLEOTIDE SEQUENCE [LARGE SCALE GENOMIC DNA]</scope>
    <source>
        <tissue evidence="1">Muscle</tissue>
    </source>
</reference>
<evidence type="ECO:0000313" key="2">
    <source>
        <dbReference type="Proteomes" id="UP000314294"/>
    </source>
</evidence>
<protein>
    <submittedName>
        <fullName evidence="1">Uncharacterized protein</fullName>
    </submittedName>
</protein>
<keyword evidence="2" id="KW-1185">Reference proteome</keyword>